<dbReference type="EMBL" id="MPDP01000293">
    <property type="protein sequence ID" value="KAK1452840.1"/>
    <property type="molecule type" value="Genomic_DNA"/>
</dbReference>
<comment type="caution">
    <text evidence="2">The sequence shown here is derived from an EMBL/GenBank/DDBJ whole genome shotgun (WGS) entry which is preliminary data.</text>
</comment>
<reference evidence="2" key="1">
    <citation type="submission" date="2016-11" db="EMBL/GenBank/DDBJ databases">
        <title>The genome sequence of Colletotrichum cuscutae.</title>
        <authorList>
            <person name="Baroncelli R."/>
        </authorList>
    </citation>
    <scope>NUCLEOTIDE SEQUENCE</scope>
    <source>
        <strain evidence="2">IMI 304802</strain>
    </source>
</reference>
<proteinExistence type="predicted"/>
<gene>
    <name evidence="2" type="ORF">CCUS01_01856</name>
</gene>
<evidence type="ECO:0000313" key="3">
    <source>
        <dbReference type="Proteomes" id="UP001239213"/>
    </source>
</evidence>
<feature type="compositionally biased region" description="Polar residues" evidence="1">
    <location>
        <begin position="20"/>
        <end position="29"/>
    </location>
</feature>
<dbReference type="AlphaFoldDB" id="A0AAI9U6W1"/>
<name>A0AAI9U6W1_9PEZI</name>
<keyword evidence="3" id="KW-1185">Reference proteome</keyword>
<protein>
    <submittedName>
        <fullName evidence="2">Uncharacterized protein</fullName>
    </submittedName>
</protein>
<accession>A0AAI9U6W1</accession>
<evidence type="ECO:0000256" key="1">
    <source>
        <dbReference type="SAM" id="MobiDB-lite"/>
    </source>
</evidence>
<sequence length="61" mass="6718">MYEVCDIFCGWESTNRQVQRALSSGTHTPTPDRPPTGSRLIPTSTDDAQIGPQAFPVTLRL</sequence>
<organism evidence="2 3">
    <name type="scientific">Colletotrichum cuscutae</name>
    <dbReference type="NCBI Taxonomy" id="1209917"/>
    <lineage>
        <taxon>Eukaryota</taxon>
        <taxon>Fungi</taxon>
        <taxon>Dikarya</taxon>
        <taxon>Ascomycota</taxon>
        <taxon>Pezizomycotina</taxon>
        <taxon>Sordariomycetes</taxon>
        <taxon>Hypocreomycetidae</taxon>
        <taxon>Glomerellales</taxon>
        <taxon>Glomerellaceae</taxon>
        <taxon>Colletotrichum</taxon>
        <taxon>Colletotrichum acutatum species complex</taxon>
    </lineage>
</organism>
<evidence type="ECO:0000313" key="2">
    <source>
        <dbReference type="EMBL" id="KAK1452840.1"/>
    </source>
</evidence>
<feature type="region of interest" description="Disordered" evidence="1">
    <location>
        <begin position="20"/>
        <end position="49"/>
    </location>
</feature>
<dbReference type="Proteomes" id="UP001239213">
    <property type="component" value="Unassembled WGS sequence"/>
</dbReference>